<dbReference type="Proteomes" id="UP000199144">
    <property type="component" value="Unassembled WGS sequence"/>
</dbReference>
<sequence length="378" mass="40405">MTQPNVTLTRTDSEDLARGACVLGVGGGGLPALGLELLYEDLTVGRTLNLIQVADIADDAMTCCAWGMGSIAPKDAAERERQLTDLGVPPDRTARHMARAIRELEAVTGRNVDVLIPFEPGGRVMPSVLSAASELGIAMSDGDYSGRAVPELNQIIPSIAGHSPCPAVAADQYGNVSCLLNSVSNPMAERIGKHLAMAAFGSVAMAGFLLTGREARELIVAGTVSRAISVGRAIREARKSSHDPVVAAARAVDGEIVFSGQLCRRDWTDDNGYMYGTMFLRDGAGKEMSIWFKNENHIANLDGTTIATSPDLISVVDGDTGEPYTNAHPEMKDGRHLAVIVSSAPERLTKADALKFHSPRWYGHDIEYAPFEFKKVSQ</sequence>
<proteinExistence type="predicted"/>
<dbReference type="AlphaFoldDB" id="A0A1I4SMT5"/>
<evidence type="ECO:0008006" key="5">
    <source>
        <dbReference type="Google" id="ProtNLM"/>
    </source>
</evidence>
<dbReference type="InterPro" id="IPR024071">
    <property type="entry name" value="S-Me-THD_C_sf"/>
</dbReference>
<dbReference type="SUPFAM" id="SSF160991">
    <property type="entry name" value="CV3147-like"/>
    <property type="match status" value="1"/>
</dbReference>
<evidence type="ECO:0000313" key="3">
    <source>
        <dbReference type="EMBL" id="SFM65725.1"/>
    </source>
</evidence>
<gene>
    <name evidence="3" type="ORF">SAMN04488042_11183</name>
</gene>
<dbReference type="Gene3D" id="3.40.1610.10">
    <property type="entry name" value="CV3147-like domain"/>
    <property type="match status" value="1"/>
</dbReference>
<dbReference type="EMBL" id="FOTQ01000011">
    <property type="protein sequence ID" value="SFM65725.1"/>
    <property type="molecule type" value="Genomic_DNA"/>
</dbReference>
<dbReference type="InterPro" id="IPR048350">
    <property type="entry name" value="S-Me-THD-like_C"/>
</dbReference>
<dbReference type="InterPro" id="IPR010318">
    <property type="entry name" value="S-Me-THD_N"/>
</dbReference>
<feature type="domain" description="S-Me-THD-like C-terminal" evidence="2">
    <location>
        <begin position="185"/>
        <end position="370"/>
    </location>
</feature>
<dbReference type="OrthoDB" id="7441206at2"/>
<dbReference type="Gene3D" id="2.40.390.10">
    <property type="entry name" value="CV3147-like"/>
    <property type="match status" value="1"/>
</dbReference>
<protein>
    <recommendedName>
        <fullName evidence="5">DUF917 domain-containing protein</fullName>
    </recommendedName>
</protein>
<accession>A0A1I4SMT5</accession>
<keyword evidence="4" id="KW-1185">Reference proteome</keyword>
<feature type="domain" description="S-Me-THD N-terminal" evidence="1">
    <location>
        <begin position="12"/>
        <end position="178"/>
    </location>
</feature>
<dbReference type="STRING" id="254406.SAMN04488042_11183"/>
<evidence type="ECO:0000259" key="2">
    <source>
        <dbReference type="Pfam" id="PF20906"/>
    </source>
</evidence>
<name>A0A1I4SMT5_9RHOB</name>
<dbReference type="Pfam" id="PF06032">
    <property type="entry name" value="S-Me-THD_N"/>
    <property type="match status" value="1"/>
</dbReference>
<reference evidence="3 4" key="1">
    <citation type="submission" date="2016-10" db="EMBL/GenBank/DDBJ databases">
        <authorList>
            <person name="de Groot N.N."/>
        </authorList>
    </citation>
    <scope>NUCLEOTIDE SEQUENCE [LARGE SCALE GENOMIC DNA]</scope>
    <source>
        <strain evidence="3 4">DSM 15283</strain>
    </source>
</reference>
<organism evidence="3 4">
    <name type="scientific">Shimia aestuarii</name>
    <dbReference type="NCBI Taxonomy" id="254406"/>
    <lineage>
        <taxon>Bacteria</taxon>
        <taxon>Pseudomonadati</taxon>
        <taxon>Pseudomonadota</taxon>
        <taxon>Alphaproteobacteria</taxon>
        <taxon>Rhodobacterales</taxon>
        <taxon>Roseobacteraceae</taxon>
    </lineage>
</organism>
<dbReference type="Pfam" id="PF20906">
    <property type="entry name" value="S-Me-THD_C"/>
    <property type="match status" value="1"/>
</dbReference>
<dbReference type="RefSeq" id="WP_093096403.1">
    <property type="nucleotide sequence ID" value="NZ_FOTQ01000011.1"/>
</dbReference>
<evidence type="ECO:0000313" key="4">
    <source>
        <dbReference type="Proteomes" id="UP000199144"/>
    </source>
</evidence>
<evidence type="ECO:0000259" key="1">
    <source>
        <dbReference type="Pfam" id="PF06032"/>
    </source>
</evidence>
<dbReference type="InterPro" id="IPR027479">
    <property type="entry name" value="S-Me-THD_N_sf"/>
</dbReference>